<evidence type="ECO:0000256" key="26">
    <source>
        <dbReference type="ARBA" id="ARBA00083210"/>
    </source>
</evidence>
<evidence type="ECO:0000256" key="2">
    <source>
        <dbReference type="ARBA" id="ARBA00022475"/>
    </source>
</evidence>
<dbReference type="InterPro" id="IPR049944">
    <property type="entry name" value="LGIC_TM_5-HT3"/>
</dbReference>
<evidence type="ECO:0000256" key="9">
    <source>
        <dbReference type="ARBA" id="ARBA00023157"/>
    </source>
</evidence>
<keyword evidence="9" id="KW-1015">Disulfide bond</keyword>
<keyword evidence="10 30" id="KW-0675">Receptor</keyword>
<feature type="domain" description="Neurotransmitter-gated ion-channel ligand-binding" evidence="28">
    <location>
        <begin position="142"/>
        <end position="298"/>
    </location>
</feature>
<dbReference type="SUPFAM" id="SSF63712">
    <property type="entry name" value="Nicotinic receptor ligand binding domain-like"/>
    <property type="match status" value="1"/>
</dbReference>
<dbReference type="InterPro" id="IPR036734">
    <property type="entry name" value="Neur_chan_lig-bd_sf"/>
</dbReference>
<protein>
    <recommendedName>
        <fullName evidence="23">5-hydroxytryptamine receptor 3A</fullName>
    </recommendedName>
    <alternativeName>
        <fullName evidence="25">5-hydroxytryptamine receptor 3</fullName>
    </alternativeName>
    <alternativeName>
        <fullName evidence="24">Serotonin receptor 3A</fullName>
    </alternativeName>
    <alternativeName>
        <fullName evidence="26">Serotonin-gated ion channel receptor</fullName>
    </alternativeName>
</protein>
<keyword evidence="1 27" id="KW-0813">Transport</keyword>
<comment type="subunit">
    <text evidence="22">Forms homopentameric as well as heteropentameric serotonin-activated cation-selective channel complexes with HTR3B or HTR3C or HTR3D or HTR3E. The homomeric complex is functional but exhibits low conductance with modified voltage dependence, and decreased agonist and antagonist affinity. Heteropentameric complexes display properties which resemble that of neuronal serotonin-activated channels in vivo. Interacts with RIC3.</text>
</comment>
<comment type="subcellular location">
    <subcellularLocation>
        <location evidence="15">Postsynaptic cell membrane</location>
        <topology evidence="15">Multi-pass membrane protein</topology>
    </subcellularLocation>
</comment>
<feature type="transmembrane region" description="Helical" evidence="27">
    <location>
        <begin position="299"/>
        <end position="322"/>
    </location>
</feature>
<evidence type="ECO:0000256" key="3">
    <source>
        <dbReference type="ARBA" id="ARBA00022692"/>
    </source>
</evidence>
<comment type="catalytic activity">
    <reaction evidence="17">
        <text>K(+)(in) = K(+)(out)</text>
        <dbReference type="Rhea" id="RHEA:29463"/>
        <dbReference type="ChEBI" id="CHEBI:29103"/>
    </reaction>
</comment>
<dbReference type="PROSITE" id="PS00236">
    <property type="entry name" value="NEUROTR_ION_CHANNEL"/>
    <property type="match status" value="1"/>
</dbReference>
<evidence type="ECO:0000256" key="20">
    <source>
        <dbReference type="ARBA" id="ARBA00037540"/>
    </source>
</evidence>
<evidence type="ECO:0000256" key="6">
    <source>
        <dbReference type="ARBA" id="ARBA00023018"/>
    </source>
</evidence>
<dbReference type="InterPro" id="IPR018000">
    <property type="entry name" value="Neurotransmitter_ion_chnl_CS"/>
</dbReference>
<name>A0A835NJQ3_9PASS</name>
<dbReference type="SUPFAM" id="SSF90112">
    <property type="entry name" value="Neurotransmitter-gated ion-channel transmembrane pore"/>
    <property type="match status" value="1"/>
</dbReference>
<dbReference type="GO" id="GO:0005230">
    <property type="term" value="F:extracellular ligand-gated monoatomic ion channel activity"/>
    <property type="evidence" value="ECO:0007669"/>
    <property type="project" value="InterPro"/>
</dbReference>
<comment type="catalytic activity">
    <reaction evidence="16">
        <text>Mg(2+)(in) = Mg(2+)(out)</text>
        <dbReference type="Rhea" id="RHEA:29827"/>
        <dbReference type="ChEBI" id="CHEBI:18420"/>
    </reaction>
</comment>
<evidence type="ECO:0000256" key="21">
    <source>
        <dbReference type="ARBA" id="ARBA00061202"/>
    </source>
</evidence>
<gene>
    <name evidence="31" type="ORF">IHE44_0008562</name>
    <name evidence="30" type="ORF">IHE44_003129</name>
</gene>
<accession>A0A835NJQ3</accession>
<dbReference type="InterPro" id="IPR038050">
    <property type="entry name" value="Neuro_actylchol_rec"/>
</dbReference>
<feature type="non-terminal residue" evidence="30">
    <location>
        <position position="588"/>
    </location>
</feature>
<dbReference type="Gene3D" id="2.70.170.10">
    <property type="entry name" value="Neurotransmitter-gated ion-channel ligand-binding domain"/>
    <property type="match status" value="1"/>
</dbReference>
<dbReference type="EMBL" id="JADDUC010000150">
    <property type="protein sequence ID" value="KAG0117073.1"/>
    <property type="molecule type" value="Genomic_DNA"/>
</dbReference>
<dbReference type="InterPro" id="IPR006201">
    <property type="entry name" value="Neur_channel"/>
</dbReference>
<dbReference type="Gene3D" id="1.20.58.390">
    <property type="entry name" value="Neurotransmitter-gated ion-channel transmembrane domain"/>
    <property type="match status" value="1"/>
</dbReference>
<dbReference type="Proteomes" id="UP000618051">
    <property type="component" value="Unassembled WGS sequence"/>
</dbReference>
<evidence type="ECO:0000256" key="13">
    <source>
        <dbReference type="ARBA" id="ARBA00023286"/>
    </source>
</evidence>
<keyword evidence="12" id="KW-0628">Postsynaptic cell membrane</keyword>
<dbReference type="GO" id="GO:0004888">
    <property type="term" value="F:transmembrane signaling receptor activity"/>
    <property type="evidence" value="ECO:0007669"/>
    <property type="project" value="InterPro"/>
</dbReference>
<evidence type="ECO:0000256" key="1">
    <source>
        <dbReference type="ARBA" id="ARBA00022448"/>
    </source>
</evidence>
<evidence type="ECO:0000256" key="8">
    <source>
        <dbReference type="ARBA" id="ARBA00023136"/>
    </source>
</evidence>
<organism evidence="30">
    <name type="scientific">Lamprotornis superbus</name>
    <dbReference type="NCBI Taxonomy" id="245042"/>
    <lineage>
        <taxon>Eukaryota</taxon>
        <taxon>Metazoa</taxon>
        <taxon>Chordata</taxon>
        <taxon>Craniata</taxon>
        <taxon>Vertebrata</taxon>
        <taxon>Euteleostomi</taxon>
        <taxon>Archelosauria</taxon>
        <taxon>Archosauria</taxon>
        <taxon>Dinosauria</taxon>
        <taxon>Saurischia</taxon>
        <taxon>Theropoda</taxon>
        <taxon>Coelurosauria</taxon>
        <taxon>Aves</taxon>
        <taxon>Neognathae</taxon>
        <taxon>Neoaves</taxon>
        <taxon>Telluraves</taxon>
        <taxon>Australaves</taxon>
        <taxon>Passeriformes</taxon>
        <taxon>Sturnidae</taxon>
        <taxon>Lamprotornis</taxon>
    </lineage>
</organism>
<comment type="similarity">
    <text evidence="21">Belongs to the ligand-gated ion channel (TC 1.A.9) family. 5-hydroxytryptamine receptor (TC 1.A.9.2) subfamily. HTR3A sub-subfamily.</text>
</comment>
<keyword evidence="5 27" id="KW-1133">Transmembrane helix</keyword>
<evidence type="ECO:0000256" key="12">
    <source>
        <dbReference type="ARBA" id="ARBA00023257"/>
    </source>
</evidence>
<evidence type="ECO:0000256" key="11">
    <source>
        <dbReference type="ARBA" id="ARBA00023180"/>
    </source>
</evidence>
<evidence type="ECO:0000313" key="31">
    <source>
        <dbReference type="EMBL" id="KAI1230687.1"/>
    </source>
</evidence>
<dbReference type="NCBIfam" id="TIGR00860">
    <property type="entry name" value="LIC"/>
    <property type="match status" value="1"/>
</dbReference>
<dbReference type="InterPro" id="IPR008132">
    <property type="entry name" value="5HT3_rcpt"/>
</dbReference>
<dbReference type="AlphaFoldDB" id="A0A835NJQ3"/>
<dbReference type="PANTHER" id="PTHR18945">
    <property type="entry name" value="NEUROTRANSMITTER GATED ION CHANNEL"/>
    <property type="match status" value="1"/>
</dbReference>
<keyword evidence="13" id="KW-1071">Ligand-gated ion channel</keyword>
<reference evidence="30" key="1">
    <citation type="submission" date="2020-10" db="EMBL/GenBank/DDBJ databases">
        <title>Feather gene expression reveals the developmental basis of iridescence in African starlings.</title>
        <authorList>
            <person name="Rubenstein D.R."/>
        </authorList>
    </citation>
    <scope>NUCLEOTIDE SEQUENCE</scope>
    <source>
        <strain evidence="30">SS15</strain>
        <tissue evidence="30">Liver</tissue>
    </source>
</reference>
<evidence type="ECO:0000256" key="4">
    <source>
        <dbReference type="ARBA" id="ARBA00022729"/>
    </source>
</evidence>
<keyword evidence="2" id="KW-1003">Cell membrane</keyword>
<keyword evidence="3 27" id="KW-0812">Transmembrane</keyword>
<dbReference type="PRINTS" id="PR01709">
    <property type="entry name" value="5HT3ARECEPTR"/>
</dbReference>
<reference evidence="31" key="3">
    <citation type="submission" date="2022-01" db="EMBL/GenBank/DDBJ databases">
        <authorList>
            <person name="Rubenstein D.R."/>
        </authorList>
    </citation>
    <scope>NUCLEOTIDE SEQUENCE</scope>
    <source>
        <strain evidence="31">SS15</strain>
        <tissue evidence="31">Liver</tissue>
    </source>
</reference>
<dbReference type="Pfam" id="PF02931">
    <property type="entry name" value="Neur_chan_LBD"/>
    <property type="match status" value="1"/>
</dbReference>
<dbReference type="GO" id="GO:0045211">
    <property type="term" value="C:postsynaptic membrane"/>
    <property type="evidence" value="ECO:0007669"/>
    <property type="project" value="UniProtKB-SubCell"/>
</dbReference>
<evidence type="ECO:0000259" key="29">
    <source>
        <dbReference type="Pfam" id="PF02932"/>
    </source>
</evidence>
<sequence>SQHGGRVPEPSEPALRRLCHHLLAHYQKGTRPVRDWRTTTNVAIDLMVYAILSVVSPLLPFHVCLLGGERYLACSILPARSAHLLECQCPHSDTILIFPQDEKNQVLTTYIWYRQVSSHEALPLPWWPSSGSSTPKPPCFPVREHWTDEFLKWDPAHFDNLTQISLPVESIWVPDILINEFVDVGKSPHVPYVYVSHHGEVQNLKPIQVMTACSLDIYNFPFDVQNCSLTFTSWLHHIRDINLSLWRQPELVKFDRSVFMNQGEWELLYVLSQFQEFSVKSSDSYAEMKFYVVIRRRPLFYTVSLLLPSIFLMVMDIVGFYLPPHSGERVSFKITLLLGYSVFLIIVSDTLPATAVGTPLIGTGTHLTDASAGIYFVVCMALLVISLTETILIVRLVHKQDLQPHVPEWVKHLLLERVTILLCIRDRKKLSQSRTQSLDTSRQVENNDSTAIYTYTAILCMVKWVPRSPSQIPVPCLNRFFTFASLDPSAKLTPYVCEDPRECAAAGGMRSALAFAGRTEGSAALQEMLRETTAIRQLLEKREEFRDVAREWLQVGYVLDVLLFRVYLAAVLAYSITLGTLWSVWRDA</sequence>
<keyword evidence="14 27" id="KW-0407">Ion channel</keyword>
<dbReference type="FunFam" id="1.20.58.390:FF:000020">
    <property type="entry name" value="5-hydroxytryptamine (serotonin) receptor 3A"/>
    <property type="match status" value="1"/>
</dbReference>
<evidence type="ECO:0000256" key="25">
    <source>
        <dbReference type="ARBA" id="ARBA00080492"/>
    </source>
</evidence>
<evidence type="ECO:0000256" key="18">
    <source>
        <dbReference type="ARBA" id="ARBA00036239"/>
    </source>
</evidence>
<keyword evidence="6" id="KW-0770">Synapse</keyword>
<evidence type="ECO:0000256" key="22">
    <source>
        <dbReference type="ARBA" id="ARBA00061864"/>
    </source>
</evidence>
<evidence type="ECO:0000256" key="23">
    <source>
        <dbReference type="ARBA" id="ARBA00068982"/>
    </source>
</evidence>
<feature type="transmembrane region" description="Helical" evidence="27">
    <location>
        <begin position="334"/>
        <end position="353"/>
    </location>
</feature>
<dbReference type="CDD" id="cd19063">
    <property type="entry name" value="LGIC_TM_5-HT3"/>
    <property type="match status" value="1"/>
</dbReference>
<proteinExistence type="inferred from homology"/>
<evidence type="ECO:0000256" key="14">
    <source>
        <dbReference type="ARBA" id="ARBA00023303"/>
    </source>
</evidence>
<feature type="transmembrane region" description="Helical" evidence="27">
    <location>
        <begin position="562"/>
        <end position="585"/>
    </location>
</feature>
<dbReference type="FunFam" id="2.70.170.10:FF:000017">
    <property type="entry name" value="5-hydroxytryptamine receptor 3A"/>
    <property type="match status" value="1"/>
</dbReference>
<evidence type="ECO:0000313" key="30">
    <source>
        <dbReference type="EMBL" id="KAG0117073.1"/>
    </source>
</evidence>
<dbReference type="EMBL" id="JADDUC020000029">
    <property type="protein sequence ID" value="KAI1230687.1"/>
    <property type="molecule type" value="Genomic_DNA"/>
</dbReference>
<keyword evidence="11" id="KW-0325">Glycoprotein</keyword>
<evidence type="ECO:0000256" key="15">
    <source>
        <dbReference type="ARBA" id="ARBA00034104"/>
    </source>
</evidence>
<dbReference type="InterPro" id="IPR008133">
    <property type="entry name" value="5HT3_rcpt_A"/>
</dbReference>
<evidence type="ECO:0000313" key="32">
    <source>
        <dbReference type="Proteomes" id="UP000618051"/>
    </source>
</evidence>
<dbReference type="PRINTS" id="PR00252">
    <property type="entry name" value="NRIONCHANNEL"/>
</dbReference>
<evidence type="ECO:0000259" key="28">
    <source>
        <dbReference type="Pfam" id="PF02931"/>
    </source>
</evidence>
<comment type="catalytic activity">
    <reaction evidence="19">
        <text>Ca(2+)(in) = Ca(2+)(out)</text>
        <dbReference type="Rhea" id="RHEA:29671"/>
        <dbReference type="ChEBI" id="CHEBI:29108"/>
    </reaction>
</comment>
<evidence type="ECO:0000256" key="19">
    <source>
        <dbReference type="ARBA" id="ARBA00036634"/>
    </source>
</evidence>
<keyword evidence="7 27" id="KW-0406">Ion transport</keyword>
<keyword evidence="8 27" id="KW-0472">Membrane</keyword>
<dbReference type="InterPro" id="IPR006202">
    <property type="entry name" value="Neur_chan_lig-bd"/>
</dbReference>
<evidence type="ECO:0000256" key="27">
    <source>
        <dbReference type="RuleBase" id="RU000687"/>
    </source>
</evidence>
<dbReference type="Pfam" id="PF02932">
    <property type="entry name" value="Neur_chan_memb"/>
    <property type="match status" value="1"/>
</dbReference>
<evidence type="ECO:0000256" key="10">
    <source>
        <dbReference type="ARBA" id="ARBA00023170"/>
    </source>
</evidence>
<evidence type="ECO:0000256" key="16">
    <source>
        <dbReference type="ARBA" id="ARBA00034269"/>
    </source>
</evidence>
<feature type="transmembrane region" description="Helical" evidence="27">
    <location>
        <begin position="373"/>
        <end position="394"/>
    </location>
</feature>
<dbReference type="InterPro" id="IPR036719">
    <property type="entry name" value="Neuro-gated_channel_TM_sf"/>
</dbReference>
<feature type="domain" description="Neurotransmitter-gated ion-channel transmembrane" evidence="29">
    <location>
        <begin position="305"/>
        <end position="577"/>
    </location>
</feature>
<comment type="caution">
    <text evidence="30">The sequence shown here is derived from an EMBL/GenBank/DDBJ whole genome shotgun (WGS) entry which is preliminary data.</text>
</comment>
<comment type="catalytic activity">
    <reaction evidence="18">
        <text>Na(+)(in) = Na(+)(out)</text>
        <dbReference type="Rhea" id="RHEA:34963"/>
        <dbReference type="ChEBI" id="CHEBI:29101"/>
    </reaction>
</comment>
<dbReference type="PRINTS" id="PR01708">
    <property type="entry name" value="5HT3RECEPTOR"/>
</dbReference>
<evidence type="ECO:0000256" key="17">
    <source>
        <dbReference type="ARBA" id="ARBA00034430"/>
    </source>
</evidence>
<evidence type="ECO:0000256" key="24">
    <source>
        <dbReference type="ARBA" id="ARBA00078864"/>
    </source>
</evidence>
<dbReference type="OrthoDB" id="410315at2759"/>
<comment type="function">
    <text evidence="20">Forms serotonin (5-hydroxytryptamine/5-HT3)-activated cation-selective channel complexes, which when activated cause fast, depolarizing responses in neurons.</text>
</comment>
<keyword evidence="4" id="KW-0732">Signal</keyword>
<keyword evidence="32" id="KW-1185">Reference proteome</keyword>
<evidence type="ECO:0000256" key="7">
    <source>
        <dbReference type="ARBA" id="ARBA00023065"/>
    </source>
</evidence>
<evidence type="ECO:0000256" key="5">
    <source>
        <dbReference type="ARBA" id="ARBA00022989"/>
    </source>
</evidence>
<reference evidence="31 32" key="2">
    <citation type="journal article" date="2021" name="J. Hered.">
        <title>Feather Gene Expression Elucidates the Developmental Basis of Plumage Iridescence in African Starlings.</title>
        <authorList>
            <person name="Rubenstein D.R."/>
            <person name="Corvelo A."/>
            <person name="MacManes M.D."/>
            <person name="Maia R."/>
            <person name="Narzisi G."/>
            <person name="Rousaki A."/>
            <person name="Vandenabeele P."/>
            <person name="Shawkey M.D."/>
            <person name="Solomon J."/>
        </authorList>
    </citation>
    <scope>NUCLEOTIDE SEQUENCE [LARGE SCALE GENOMIC DNA]</scope>
    <source>
        <strain evidence="31">SS15</strain>
    </source>
</reference>
<dbReference type="InterPro" id="IPR006029">
    <property type="entry name" value="Neurotrans-gated_channel_TM"/>
</dbReference>